<dbReference type="Gene3D" id="2.60.120.1440">
    <property type="match status" value="1"/>
</dbReference>
<feature type="domain" description="Protein FecR C-terminal" evidence="3">
    <location>
        <begin position="256"/>
        <end position="325"/>
    </location>
</feature>
<reference evidence="4 5" key="1">
    <citation type="submission" date="2012-08" db="EMBL/GenBank/DDBJ databases">
        <title>The Genome Sequence of Barnesiella intestinihominis YIT 11860.</title>
        <authorList>
            <consortium name="The Broad Institute Genome Sequencing Platform"/>
            <person name="Earl A."/>
            <person name="Ward D."/>
            <person name="Feldgarden M."/>
            <person name="Gevers D."/>
            <person name="Morotomi M."/>
            <person name="Walker B."/>
            <person name="Young S.K."/>
            <person name="Zeng Q."/>
            <person name="Gargeya S."/>
            <person name="Fitzgerald M."/>
            <person name="Haas B."/>
            <person name="Abouelleil A."/>
            <person name="Alvarado L."/>
            <person name="Arachchi H.M."/>
            <person name="Berlin A.M."/>
            <person name="Chapman S.B."/>
            <person name="Goldberg J."/>
            <person name="Griggs A."/>
            <person name="Gujja S."/>
            <person name="Hansen M."/>
            <person name="Howarth C."/>
            <person name="Imamovic A."/>
            <person name="Larimer J."/>
            <person name="McCowen C."/>
            <person name="Montmayeur A."/>
            <person name="Murphy C."/>
            <person name="Neiman D."/>
            <person name="Pearson M."/>
            <person name="Priest M."/>
            <person name="Roberts A."/>
            <person name="Saif S."/>
            <person name="Shea T."/>
            <person name="Sisk P."/>
            <person name="Sykes S."/>
            <person name="Wortman J."/>
            <person name="Nusbaum C."/>
            <person name="Birren B."/>
        </authorList>
    </citation>
    <scope>NUCLEOTIDE SEQUENCE [LARGE SCALE GENOMIC DNA]</scope>
    <source>
        <strain evidence="4 5">YIT 11860</strain>
    </source>
</reference>
<dbReference type="Pfam" id="PF04773">
    <property type="entry name" value="FecR"/>
    <property type="match status" value="1"/>
</dbReference>
<organism evidence="4 5">
    <name type="scientific">Barnesiella intestinihominis YIT 11860</name>
    <dbReference type="NCBI Taxonomy" id="742726"/>
    <lineage>
        <taxon>Bacteria</taxon>
        <taxon>Pseudomonadati</taxon>
        <taxon>Bacteroidota</taxon>
        <taxon>Bacteroidia</taxon>
        <taxon>Bacteroidales</taxon>
        <taxon>Barnesiellaceae</taxon>
        <taxon>Barnesiella</taxon>
    </lineage>
</organism>
<accession>K0X0I0</accession>
<feature type="domain" description="FecR protein" evidence="2">
    <location>
        <begin position="122"/>
        <end position="210"/>
    </location>
</feature>
<gene>
    <name evidence="4" type="ORF">HMPREF9448_01409</name>
</gene>
<dbReference type="GO" id="GO:0016989">
    <property type="term" value="F:sigma factor antagonist activity"/>
    <property type="evidence" value="ECO:0007669"/>
    <property type="project" value="TreeGrafter"/>
</dbReference>
<keyword evidence="5" id="KW-1185">Reference proteome</keyword>
<dbReference type="Pfam" id="PF16344">
    <property type="entry name" value="FecR_C"/>
    <property type="match status" value="1"/>
</dbReference>
<evidence type="ECO:0000259" key="2">
    <source>
        <dbReference type="Pfam" id="PF04773"/>
    </source>
</evidence>
<comment type="caution">
    <text evidence="4">The sequence shown here is derived from an EMBL/GenBank/DDBJ whole genome shotgun (WGS) entry which is preliminary data.</text>
</comment>
<evidence type="ECO:0000313" key="5">
    <source>
        <dbReference type="Proteomes" id="UP000006044"/>
    </source>
</evidence>
<evidence type="ECO:0000259" key="3">
    <source>
        <dbReference type="Pfam" id="PF16344"/>
    </source>
</evidence>
<dbReference type="GeneID" id="77848680"/>
<dbReference type="Gene3D" id="3.55.50.30">
    <property type="match status" value="1"/>
</dbReference>
<keyword evidence="1" id="KW-1133">Transmembrane helix</keyword>
<dbReference type="InterPro" id="IPR012373">
    <property type="entry name" value="Ferrdict_sens_TM"/>
</dbReference>
<sequence>MNNIIQNIIHKFFNNSQPSTDDILFKKWLLSPKNREEKDQAISEIWDSCQNETPDAFTLSELETFHRNNFLPGKRANFRSTIYKAVATILLPILGALFTWLILDTPQDTEQLIECFVPKGEKAKQIFLPDGSEVWVNAESILIYPNTFKGDTRTLFLNGEANFKVSRDKKKPFIVKTATLDIEALGTTFNVESYSNSPQTIATLEEGKIKVSTKDSIPHETILSPNEQFIYDRDTHSREINIVDAQSLSNWKEGQLYFKNAPFGKLVKTIERKYNVTILYDQEKYKNNKLTVKFDHDETIDEVLSILEGILQNMKYKKNNDIIFIN</sequence>
<dbReference type="AlphaFoldDB" id="K0X0I0"/>
<dbReference type="EMBL" id="ADLE01000008">
    <property type="protein sequence ID" value="EJZ64923.1"/>
    <property type="molecule type" value="Genomic_DNA"/>
</dbReference>
<evidence type="ECO:0000256" key="1">
    <source>
        <dbReference type="SAM" id="Phobius"/>
    </source>
</evidence>
<dbReference type="STRING" id="742726.HMPREF9448_01409"/>
<keyword evidence="1" id="KW-0812">Transmembrane</keyword>
<dbReference type="HOGENOM" id="CLU_050192_2_3_10"/>
<dbReference type="FunFam" id="2.60.120.1440:FF:000001">
    <property type="entry name" value="Putative anti-sigma factor"/>
    <property type="match status" value="1"/>
</dbReference>
<dbReference type="PIRSF" id="PIRSF018266">
    <property type="entry name" value="FecR"/>
    <property type="match status" value="1"/>
</dbReference>
<dbReference type="InterPro" id="IPR006860">
    <property type="entry name" value="FecR"/>
</dbReference>
<dbReference type="RefSeq" id="WP_008861871.1">
    <property type="nucleotide sequence ID" value="NZ_JH815204.1"/>
</dbReference>
<dbReference type="PANTHER" id="PTHR30273:SF2">
    <property type="entry name" value="PROTEIN FECR"/>
    <property type="match status" value="1"/>
</dbReference>
<dbReference type="PANTHER" id="PTHR30273">
    <property type="entry name" value="PERIPLASMIC SIGNAL SENSOR AND SIGMA FACTOR ACTIVATOR FECR-RELATED"/>
    <property type="match status" value="1"/>
</dbReference>
<proteinExistence type="predicted"/>
<evidence type="ECO:0000313" key="4">
    <source>
        <dbReference type="EMBL" id="EJZ64923.1"/>
    </source>
</evidence>
<feature type="transmembrane region" description="Helical" evidence="1">
    <location>
        <begin position="82"/>
        <end position="103"/>
    </location>
</feature>
<keyword evidence="1" id="KW-0472">Membrane</keyword>
<dbReference type="OrthoDB" id="783402at2"/>
<protein>
    <recommendedName>
        <fullName evidence="6">FecR protein domain-containing protein</fullName>
    </recommendedName>
</protein>
<evidence type="ECO:0008006" key="6">
    <source>
        <dbReference type="Google" id="ProtNLM"/>
    </source>
</evidence>
<dbReference type="InterPro" id="IPR032508">
    <property type="entry name" value="FecR_C"/>
</dbReference>
<dbReference type="eggNOG" id="COG3712">
    <property type="taxonomic scope" value="Bacteria"/>
</dbReference>
<dbReference type="Proteomes" id="UP000006044">
    <property type="component" value="Unassembled WGS sequence"/>
</dbReference>
<name>K0X0I0_9BACT</name>